<feature type="transmembrane region" description="Helical" evidence="1">
    <location>
        <begin position="42"/>
        <end position="61"/>
    </location>
</feature>
<proteinExistence type="predicted"/>
<keyword evidence="1" id="KW-0472">Membrane</keyword>
<organism evidence="2 3">
    <name type="scientific">Rheinheimera maricola</name>
    <dbReference type="NCBI Taxonomy" id="2793282"/>
    <lineage>
        <taxon>Bacteria</taxon>
        <taxon>Pseudomonadati</taxon>
        <taxon>Pseudomonadota</taxon>
        <taxon>Gammaproteobacteria</taxon>
        <taxon>Chromatiales</taxon>
        <taxon>Chromatiaceae</taxon>
        <taxon>Rheinheimera</taxon>
    </lineage>
</organism>
<gene>
    <name evidence="2" type="ORF">I4W93_019375</name>
</gene>
<dbReference type="EMBL" id="JAERPS020000011">
    <property type="protein sequence ID" value="MBZ9613761.1"/>
    <property type="molecule type" value="Genomic_DNA"/>
</dbReference>
<name>A0ABS7XEL1_9GAMM</name>
<reference evidence="2 3" key="2">
    <citation type="submission" date="2021-08" db="EMBL/GenBank/DDBJ databases">
        <title>Rheinheimera aquimaris sp. nov., isolated from seawater of the East Sea in Korea.</title>
        <authorList>
            <person name="Kim K.H."/>
            <person name="Wenting R."/>
            <person name="Kim K.R."/>
            <person name="Jeon C.O."/>
        </authorList>
    </citation>
    <scope>NUCLEOTIDE SEQUENCE [LARGE SCALE GENOMIC DNA]</scope>
    <source>
        <strain evidence="2 3">MA-13</strain>
    </source>
</reference>
<dbReference type="RefSeq" id="WP_205313553.1">
    <property type="nucleotide sequence ID" value="NZ_JAERPS020000011.1"/>
</dbReference>
<dbReference type="Proteomes" id="UP000663814">
    <property type="component" value="Unassembled WGS sequence"/>
</dbReference>
<feature type="transmembrane region" description="Helical" evidence="1">
    <location>
        <begin position="67"/>
        <end position="83"/>
    </location>
</feature>
<keyword evidence="1" id="KW-1133">Transmembrane helix</keyword>
<sequence>MAEVLSWFDSISFYYVLGMMPLLVVLEPIVTRLVSSLNSRRFILISLWQVLGVLFPVLWLLRCSTNYYEVAVVLTIIAFFGVFKPTQLQNKNESPDAT</sequence>
<keyword evidence="1" id="KW-0812">Transmembrane</keyword>
<evidence type="ECO:0000313" key="2">
    <source>
        <dbReference type="EMBL" id="MBZ9613761.1"/>
    </source>
</evidence>
<accession>A0ABS7XEL1</accession>
<protein>
    <submittedName>
        <fullName evidence="2">Uncharacterized protein</fullName>
    </submittedName>
</protein>
<reference evidence="2 3" key="1">
    <citation type="submission" date="2020-12" db="EMBL/GenBank/DDBJ databases">
        <authorList>
            <person name="Ruan W."/>
            <person name="Khan S.A."/>
            <person name="Jeon C.O."/>
        </authorList>
    </citation>
    <scope>NUCLEOTIDE SEQUENCE [LARGE SCALE GENOMIC DNA]</scope>
    <source>
        <strain evidence="2 3">MA-13</strain>
    </source>
</reference>
<feature type="transmembrane region" description="Helical" evidence="1">
    <location>
        <begin position="12"/>
        <end position="30"/>
    </location>
</feature>
<evidence type="ECO:0000313" key="3">
    <source>
        <dbReference type="Proteomes" id="UP000663814"/>
    </source>
</evidence>
<comment type="caution">
    <text evidence="2">The sequence shown here is derived from an EMBL/GenBank/DDBJ whole genome shotgun (WGS) entry which is preliminary data.</text>
</comment>
<keyword evidence="3" id="KW-1185">Reference proteome</keyword>
<evidence type="ECO:0000256" key="1">
    <source>
        <dbReference type="SAM" id="Phobius"/>
    </source>
</evidence>